<dbReference type="Proteomes" id="UP000235748">
    <property type="component" value="Unassembled WGS sequence"/>
</dbReference>
<evidence type="ECO:0000313" key="3">
    <source>
        <dbReference type="Proteomes" id="UP000235748"/>
    </source>
</evidence>
<protein>
    <recommendedName>
        <fullName evidence="1">BppU N-terminal domain-containing protein</fullName>
    </recommendedName>
</protein>
<organism evidence="2 3">
    <name type="scientific">Staphylococcus pettenkoferi</name>
    <dbReference type="NCBI Taxonomy" id="170573"/>
    <lineage>
        <taxon>Bacteria</taxon>
        <taxon>Bacillati</taxon>
        <taxon>Bacillota</taxon>
        <taxon>Bacilli</taxon>
        <taxon>Bacillales</taxon>
        <taxon>Staphylococcaceae</taxon>
        <taxon>Staphylococcus</taxon>
    </lineage>
</organism>
<dbReference type="AlphaFoldDB" id="A0A2N6QKG2"/>
<name>A0A2N6QKG2_9STAP</name>
<comment type="caution">
    <text evidence="2">The sequence shown here is derived from an EMBL/GenBank/DDBJ whole genome shotgun (WGS) entry which is preliminary data.</text>
</comment>
<sequence>MDGFYKEARITTVDEPYLKPISDEGIGFYNMDINTAVLTFQVRREINEESYPLEISEANTEITAYFVSDNGSSTGRVEVEYVDPMQGIIRLTLDNDFLKASTDTSVTGQIYIKAVGRKDTVVLNEFRFHVADALINQIDADIKIRYIREIDDLVDLVKDRIETVSKELENVQEAENEFLNFVNTQKSEFVKQVTDLRGQIQNFATQTETELTDYLNTINDKVLEVNEHLNAATEGVITEQNLEEHLIGYAKKEEVGTELSKKANEDEFKALSDSLDEMIQNKVNEAMKKATGQQTALTEQDGSAIRLDNVDLSTMNKIDKTGFYYLYNPTNSPDPDNKSGYAIVISRSETYKKVLFMPYNRHRIYSRNMMGETTRWGSWYDATKGVVIPGSNPVV</sequence>
<proteinExistence type="predicted"/>
<gene>
    <name evidence="2" type="ORF">CJ235_00390</name>
</gene>
<dbReference type="Gene3D" id="2.60.40.3350">
    <property type="match status" value="1"/>
</dbReference>
<dbReference type="CDD" id="cd19958">
    <property type="entry name" value="pyocin_knob"/>
    <property type="match status" value="1"/>
</dbReference>
<feature type="domain" description="BppU N-terminal" evidence="1">
    <location>
        <begin position="19"/>
        <end position="158"/>
    </location>
</feature>
<reference evidence="2 3" key="1">
    <citation type="submission" date="2017-09" db="EMBL/GenBank/DDBJ databases">
        <title>Bacterial strain isolated from the female urinary microbiota.</title>
        <authorList>
            <person name="Thomas-White K."/>
            <person name="Kumar N."/>
            <person name="Forster S."/>
            <person name="Putonti C."/>
            <person name="Lawley T."/>
            <person name="Wolfe A.J."/>
        </authorList>
    </citation>
    <scope>NUCLEOTIDE SEQUENCE [LARGE SCALE GENOMIC DNA]</scope>
    <source>
        <strain evidence="2 3">UMB0834</strain>
    </source>
</reference>
<evidence type="ECO:0000259" key="1">
    <source>
        <dbReference type="Pfam" id="PF10651"/>
    </source>
</evidence>
<evidence type="ECO:0000313" key="2">
    <source>
        <dbReference type="EMBL" id="PMC20162.1"/>
    </source>
</evidence>
<accession>A0A2N6QKG2</accession>
<dbReference type="RefSeq" id="WP_102695957.1">
    <property type="nucleotide sequence ID" value="NZ_PNGG01000001.1"/>
</dbReference>
<dbReference type="InterPro" id="IPR018913">
    <property type="entry name" value="BppU_N"/>
</dbReference>
<dbReference type="Pfam" id="PF10651">
    <property type="entry name" value="BppU_N"/>
    <property type="match status" value="1"/>
</dbReference>
<dbReference type="EMBL" id="PNGG01000001">
    <property type="protein sequence ID" value="PMC20162.1"/>
    <property type="molecule type" value="Genomic_DNA"/>
</dbReference>